<accession>A0A7T4R1R7</accession>
<evidence type="ECO:0000259" key="1">
    <source>
        <dbReference type="PROSITE" id="PS50006"/>
    </source>
</evidence>
<dbReference type="PROSITE" id="PS50006">
    <property type="entry name" value="FHA_DOMAIN"/>
    <property type="match status" value="2"/>
</dbReference>
<reference evidence="2 3" key="1">
    <citation type="submission" date="2020-12" db="EMBL/GenBank/DDBJ databases">
        <authorList>
            <person name="Shan Y."/>
        </authorList>
    </citation>
    <scope>NUCLEOTIDE SEQUENCE [LARGE SCALE GENOMIC DNA]</scope>
    <source>
        <strain evidence="3">csc3.9</strain>
    </source>
</reference>
<dbReference type="Pfam" id="PF00498">
    <property type="entry name" value="FHA"/>
    <property type="match status" value="2"/>
</dbReference>
<dbReference type="PANTHER" id="PTHR23308">
    <property type="entry name" value="NUCLEAR INHIBITOR OF PROTEIN PHOSPHATASE-1"/>
    <property type="match status" value="1"/>
</dbReference>
<sequence length="313" mass="33747">MTALILFDESNGIEYRLEPGETHIGRGADCTIRVLSSSVSRLHGSFDYDGQNLRYKDLGSSNGSFVNGTAVTSEVTLGDGDQLMLGDFVFKIFDEDAKHSEELDEDATQLVGDSATQINPAPPSGTAPKPQADIPAMWSEQAGLEKASGTEFFSEDSDDDAASKYRAGRIAAAPIGSWPRLLGLNSSIEGNIIELNPDNSPRDDKGRPLWKIGRDASAVDIAFDDSSISGMHAQIINDGNRWKIVNWMSTNGTFVNGQRALSNYLKQGDIISIGSLELAFELPANAPQAESPPTPNPPQKPGLWARLIALIKR</sequence>
<organism evidence="2 3">
    <name type="scientific">Spongiibacter nanhainus</name>
    <dbReference type="NCBI Taxonomy" id="2794344"/>
    <lineage>
        <taxon>Bacteria</taxon>
        <taxon>Pseudomonadati</taxon>
        <taxon>Pseudomonadota</taxon>
        <taxon>Gammaproteobacteria</taxon>
        <taxon>Cellvibrionales</taxon>
        <taxon>Spongiibacteraceae</taxon>
        <taxon>Spongiibacter</taxon>
    </lineage>
</organism>
<dbReference type="Gene3D" id="2.60.200.20">
    <property type="match status" value="2"/>
</dbReference>
<evidence type="ECO:0000313" key="2">
    <source>
        <dbReference type="EMBL" id="QQD18664.1"/>
    </source>
</evidence>
<dbReference type="EMBL" id="CP066167">
    <property type="protein sequence ID" value="QQD18664.1"/>
    <property type="molecule type" value="Genomic_DNA"/>
</dbReference>
<proteinExistence type="predicted"/>
<dbReference type="Proteomes" id="UP000596063">
    <property type="component" value="Chromosome"/>
</dbReference>
<feature type="domain" description="FHA" evidence="1">
    <location>
        <begin position="22"/>
        <end position="71"/>
    </location>
</feature>
<evidence type="ECO:0000313" key="3">
    <source>
        <dbReference type="Proteomes" id="UP000596063"/>
    </source>
</evidence>
<feature type="domain" description="FHA" evidence="1">
    <location>
        <begin position="210"/>
        <end position="260"/>
    </location>
</feature>
<dbReference type="InterPro" id="IPR008984">
    <property type="entry name" value="SMAD_FHA_dom_sf"/>
</dbReference>
<dbReference type="SMART" id="SM00240">
    <property type="entry name" value="FHA"/>
    <property type="match status" value="2"/>
</dbReference>
<dbReference type="AlphaFoldDB" id="A0A7T4R1R7"/>
<name>A0A7T4R1R7_9GAMM</name>
<dbReference type="InterPro" id="IPR000253">
    <property type="entry name" value="FHA_dom"/>
</dbReference>
<dbReference type="CDD" id="cd00060">
    <property type="entry name" value="FHA"/>
    <property type="match status" value="2"/>
</dbReference>
<dbReference type="RefSeq" id="WP_198570155.1">
    <property type="nucleotide sequence ID" value="NZ_CP066167.1"/>
</dbReference>
<gene>
    <name evidence="2" type="ORF">I6N98_01965</name>
</gene>
<dbReference type="KEGG" id="snan:I6N98_01965"/>
<dbReference type="SUPFAM" id="SSF49879">
    <property type="entry name" value="SMAD/FHA domain"/>
    <property type="match status" value="2"/>
</dbReference>
<protein>
    <submittedName>
        <fullName evidence="2">FHA domain-containing protein</fullName>
    </submittedName>
</protein>
<keyword evidence="3" id="KW-1185">Reference proteome</keyword>
<dbReference type="InterPro" id="IPR050923">
    <property type="entry name" value="Cell_Proc_Reg/RNA_Proc"/>
</dbReference>